<dbReference type="InterPro" id="IPR012341">
    <property type="entry name" value="6hp_glycosidase-like_sf"/>
</dbReference>
<evidence type="ECO:0000313" key="2">
    <source>
        <dbReference type="EMBL" id="KAG9192472.1"/>
    </source>
</evidence>
<dbReference type="AlphaFoldDB" id="A0AAD4NRE6"/>
<evidence type="ECO:0000313" key="3">
    <source>
        <dbReference type="Proteomes" id="UP001199106"/>
    </source>
</evidence>
<dbReference type="PANTHER" id="PTHR33886">
    <property type="entry name" value="UNSATURATED RHAMNOGALACTURONAN HYDROLASE (EUROFUNG)"/>
    <property type="match status" value="1"/>
</dbReference>
<dbReference type="Gene3D" id="1.50.10.10">
    <property type="match status" value="1"/>
</dbReference>
<dbReference type="Pfam" id="PF07470">
    <property type="entry name" value="Glyco_hydro_88"/>
    <property type="match status" value="1"/>
</dbReference>
<dbReference type="GO" id="GO:0016787">
    <property type="term" value="F:hydrolase activity"/>
    <property type="evidence" value="ECO:0007669"/>
    <property type="project" value="UniProtKB-KW"/>
</dbReference>
<evidence type="ECO:0008006" key="4">
    <source>
        <dbReference type="Google" id="ProtNLM"/>
    </source>
</evidence>
<organism evidence="2 3">
    <name type="scientific">Alternaria panax</name>
    <dbReference type="NCBI Taxonomy" id="48097"/>
    <lineage>
        <taxon>Eukaryota</taxon>
        <taxon>Fungi</taxon>
        <taxon>Dikarya</taxon>
        <taxon>Ascomycota</taxon>
        <taxon>Pezizomycotina</taxon>
        <taxon>Dothideomycetes</taxon>
        <taxon>Pleosporomycetidae</taxon>
        <taxon>Pleosporales</taxon>
        <taxon>Pleosporineae</taxon>
        <taxon>Pleosporaceae</taxon>
        <taxon>Alternaria</taxon>
        <taxon>Alternaria sect. Panax</taxon>
    </lineage>
</organism>
<dbReference type="InterPro" id="IPR052043">
    <property type="entry name" value="PolySaccharide_Degr_Enz"/>
</dbReference>
<dbReference type="InterPro" id="IPR008928">
    <property type="entry name" value="6-hairpin_glycosidase_sf"/>
</dbReference>
<dbReference type="SUPFAM" id="SSF48208">
    <property type="entry name" value="Six-hairpin glycosidases"/>
    <property type="match status" value="1"/>
</dbReference>
<evidence type="ECO:0000256" key="1">
    <source>
        <dbReference type="ARBA" id="ARBA00022801"/>
    </source>
</evidence>
<dbReference type="PANTHER" id="PTHR33886:SF11">
    <property type="entry name" value="WALL GLYCOSYL HYDROLASE YTER, PUTATIVE (AFU_ORTHOLOGUE AFUA_2G14630)-RELATED"/>
    <property type="match status" value="1"/>
</dbReference>
<name>A0AAD4NRE6_9PLEO</name>
<protein>
    <recommendedName>
        <fullName evidence="4">Glycoside hydrolase family 105 protein</fullName>
    </recommendedName>
</protein>
<keyword evidence="3" id="KW-1185">Reference proteome</keyword>
<dbReference type="Proteomes" id="UP001199106">
    <property type="component" value="Unassembled WGS sequence"/>
</dbReference>
<dbReference type="GO" id="GO:0005975">
    <property type="term" value="P:carbohydrate metabolic process"/>
    <property type="evidence" value="ECO:0007669"/>
    <property type="project" value="InterPro"/>
</dbReference>
<proteinExistence type="predicted"/>
<keyword evidence="1" id="KW-0378">Hydrolase</keyword>
<reference evidence="2" key="1">
    <citation type="submission" date="2021-07" db="EMBL/GenBank/DDBJ databases">
        <title>Genome Resource of American Ginseng Black Spot Pathogen Alternaria panax.</title>
        <authorList>
            <person name="Qiu C."/>
            <person name="Wang W."/>
            <person name="Liu Z."/>
        </authorList>
    </citation>
    <scope>NUCLEOTIDE SEQUENCE</scope>
    <source>
        <strain evidence="2">BNCC115425</strain>
    </source>
</reference>
<dbReference type="EMBL" id="JAANER010000003">
    <property type="protein sequence ID" value="KAG9192472.1"/>
    <property type="molecule type" value="Genomic_DNA"/>
</dbReference>
<comment type="caution">
    <text evidence="2">The sequence shown here is derived from an EMBL/GenBank/DDBJ whole genome shotgun (WGS) entry which is preliminary data.</text>
</comment>
<dbReference type="InterPro" id="IPR010905">
    <property type="entry name" value="Glyco_hydro_88"/>
</dbReference>
<accession>A0AAD4NRE6</accession>
<sequence length="368" mass="40540">MAQSIISRNQGILISQTDSSAILQAGFVQKTFHQVLSVYPNTFVAPTLDGYITKSVDSIVSVLSNATRDTKYPLDRLSSGNGLLRLWQKTGEDKYKTVVEALRKSVDLQPRNNQGGLWYYVYPYWSYLDGMFSLTPFLAAYTDDVSNTSSTETVLEDVVLQLDLLWKHCYSEETGLLVHGYDASRTAVWANNVTGASRHVWGRSLGWYCMALIDTLELLPPAATQTRRYVEMRFQQLMPAVVAAADASTGAWWQVMDRPGQEGNYLESSASSMFVYALLKGVRMGLLPTHAMSNGTVAVAKKAYGYIADTFVVHSGNGTLGWNGTVGVCSLNSTASYEYYVGRPIVYNSVLGSAAFVRASLEVERLGI</sequence>
<gene>
    <name evidence="2" type="ORF">G6011_11206</name>
</gene>